<protein>
    <recommendedName>
        <fullName evidence="1">Transposase IS4-like domain-containing protein</fullName>
    </recommendedName>
</protein>
<evidence type="ECO:0000259" key="1">
    <source>
        <dbReference type="Pfam" id="PF01609"/>
    </source>
</evidence>
<accession>A0A3B1DA82</accession>
<dbReference type="GO" id="GO:0006313">
    <property type="term" value="P:DNA transposition"/>
    <property type="evidence" value="ECO:0007669"/>
    <property type="project" value="InterPro"/>
</dbReference>
<sequence>MNSNRQNSTLEYDFNLATYFTNPQSQRQKQYEAIRAIVLEEEPIKNVAKRFQYKVSALYSLLRDVKLKKIKLFPVIPKGPQGRRINEMIQDKIITYRKQNLSTPDIQACLSKEGINVSARTAERILKDCGFSRLKRRTHQELGKTHKNKIISQRSENLDFSELKPSNVDCPTVGIFFFIPYILESGILDIVKKCNLPESSDIDSTSAALSMLLFKLIGQQRLSHIGSYDQEPGLGAFAGLNVLPKATYMSTYSCLCSEMQLMDLQKKVISSFKKKYPHFYNGKFITLDFHSIPHYGTESQMQKLWCGAKHQNLKGANTVFAQDSQNNTILYSRVDILRSEEAQEIKKFITYWKNMNGDMGETLVFDCKFTKYTILDEITDDHIKFITLRKRHARLVEEALNLPKKSWKKIYLPIPKRKYKHVSIHEQKITLKGCKNIFRQIIVKDHGRSTPTFVITNDRDLRVEKVLEVYAKRWHVENKLSELITFFNINALSSPLMIRIQFDIFWTTVADTLYHIFAQDLRRFESHLAPSIFRKFINVPGRVVYDGEKFLIKIRNRAHTPILKEVKNLTKSFHVPWLDNKSVEIIWTS</sequence>
<gene>
    <name evidence="2" type="ORF">MNBD_UNCLBAC01-1664</name>
</gene>
<organism evidence="2">
    <name type="scientific">hydrothermal vent metagenome</name>
    <dbReference type="NCBI Taxonomy" id="652676"/>
    <lineage>
        <taxon>unclassified sequences</taxon>
        <taxon>metagenomes</taxon>
        <taxon>ecological metagenomes</taxon>
    </lineage>
</organism>
<proteinExistence type="predicted"/>
<dbReference type="EMBL" id="UOGJ01000133">
    <property type="protein sequence ID" value="VAX37672.1"/>
    <property type="molecule type" value="Genomic_DNA"/>
</dbReference>
<dbReference type="InterPro" id="IPR012337">
    <property type="entry name" value="RNaseH-like_sf"/>
</dbReference>
<dbReference type="AlphaFoldDB" id="A0A3B1DA82"/>
<dbReference type="GO" id="GO:0004803">
    <property type="term" value="F:transposase activity"/>
    <property type="evidence" value="ECO:0007669"/>
    <property type="project" value="InterPro"/>
</dbReference>
<name>A0A3B1DA82_9ZZZZ</name>
<dbReference type="Pfam" id="PF01609">
    <property type="entry name" value="DDE_Tnp_1"/>
    <property type="match status" value="1"/>
</dbReference>
<dbReference type="SUPFAM" id="SSF53098">
    <property type="entry name" value="Ribonuclease H-like"/>
    <property type="match status" value="1"/>
</dbReference>
<feature type="domain" description="Transposase IS4-like" evidence="1">
    <location>
        <begin position="286"/>
        <end position="505"/>
    </location>
</feature>
<evidence type="ECO:0000313" key="2">
    <source>
        <dbReference type="EMBL" id="VAX37672.1"/>
    </source>
</evidence>
<dbReference type="GO" id="GO:0003677">
    <property type="term" value="F:DNA binding"/>
    <property type="evidence" value="ECO:0007669"/>
    <property type="project" value="InterPro"/>
</dbReference>
<dbReference type="InterPro" id="IPR002559">
    <property type="entry name" value="Transposase_11"/>
</dbReference>
<reference evidence="2" key="1">
    <citation type="submission" date="2018-06" db="EMBL/GenBank/DDBJ databases">
        <authorList>
            <person name="Zhirakovskaya E."/>
        </authorList>
    </citation>
    <scope>NUCLEOTIDE SEQUENCE</scope>
</reference>